<feature type="domain" description="Peptidase C1A papain C-terminal" evidence="5">
    <location>
        <begin position="123"/>
        <end position="332"/>
    </location>
</feature>
<feature type="signal peptide" evidence="4">
    <location>
        <begin position="1"/>
        <end position="15"/>
    </location>
</feature>
<evidence type="ECO:0000256" key="1">
    <source>
        <dbReference type="ARBA" id="ARBA00008455"/>
    </source>
</evidence>
<dbReference type="InterPro" id="IPR000169">
    <property type="entry name" value="Pept_cys_AS"/>
</dbReference>
<evidence type="ECO:0000259" key="6">
    <source>
        <dbReference type="SMART" id="SM00848"/>
    </source>
</evidence>
<gene>
    <name evidence="7" type="ORF">SO694_0001346</name>
</gene>
<dbReference type="PROSITE" id="PS00639">
    <property type="entry name" value="THIOL_PROTEASE_HIS"/>
    <property type="match status" value="1"/>
</dbReference>
<dbReference type="SMART" id="SM00848">
    <property type="entry name" value="Inhibitor_I29"/>
    <property type="match status" value="1"/>
</dbReference>
<comment type="similarity">
    <text evidence="1">Belongs to the peptidase C1 family.</text>
</comment>
<keyword evidence="8" id="KW-1185">Reference proteome</keyword>
<proteinExistence type="inferred from homology"/>
<protein>
    <submittedName>
        <fullName evidence="7">Cysteine-type peptidase</fullName>
    </submittedName>
</protein>
<evidence type="ECO:0000313" key="7">
    <source>
        <dbReference type="EMBL" id="KAK7242262.1"/>
    </source>
</evidence>
<evidence type="ECO:0000256" key="4">
    <source>
        <dbReference type="SAM" id="SignalP"/>
    </source>
</evidence>
<dbReference type="InterPro" id="IPR013201">
    <property type="entry name" value="Prot_inhib_I29"/>
</dbReference>
<dbReference type="SMART" id="SM00645">
    <property type="entry name" value="Pept_C1"/>
    <property type="match status" value="1"/>
</dbReference>
<evidence type="ECO:0000256" key="3">
    <source>
        <dbReference type="ARBA" id="ARBA00023157"/>
    </source>
</evidence>
<dbReference type="SUPFAM" id="SSF54001">
    <property type="entry name" value="Cysteine proteinases"/>
    <property type="match status" value="1"/>
</dbReference>
<dbReference type="EMBL" id="JBBJCI010000146">
    <property type="protein sequence ID" value="KAK7242262.1"/>
    <property type="molecule type" value="Genomic_DNA"/>
</dbReference>
<dbReference type="InterPro" id="IPR000668">
    <property type="entry name" value="Peptidase_C1A_C"/>
</dbReference>
<dbReference type="InterPro" id="IPR038765">
    <property type="entry name" value="Papain-like_cys_pep_sf"/>
</dbReference>
<dbReference type="PROSITE" id="PS00139">
    <property type="entry name" value="THIOL_PROTEASE_CYS"/>
    <property type="match status" value="1"/>
</dbReference>
<feature type="chain" id="PRO_5046419970" evidence="4">
    <location>
        <begin position="16"/>
        <end position="446"/>
    </location>
</feature>
<name>A0ABR1G147_AURAN</name>
<dbReference type="InterPro" id="IPR013128">
    <property type="entry name" value="Peptidase_C1A"/>
</dbReference>
<dbReference type="PANTHER" id="PTHR12411">
    <property type="entry name" value="CYSTEINE PROTEASE FAMILY C1-RELATED"/>
    <property type="match status" value="1"/>
</dbReference>
<dbReference type="InterPro" id="IPR025660">
    <property type="entry name" value="Pept_his_AS"/>
</dbReference>
<dbReference type="CDD" id="cd02248">
    <property type="entry name" value="Peptidase_C1A"/>
    <property type="match status" value="1"/>
</dbReference>
<dbReference type="PRINTS" id="PR00705">
    <property type="entry name" value="PAPAIN"/>
</dbReference>
<keyword evidence="4" id="KW-0732">Signal</keyword>
<dbReference type="Pfam" id="PF08246">
    <property type="entry name" value="Inhibitor_I29"/>
    <property type="match status" value="1"/>
</dbReference>
<sequence>MKTCLIALAAAPAAGLMVELAVDLNSPDMEASSKFGLWKSTFEVAYETAEAEARALAAFLETDARIVAHNAKNSTYKLGHNEFSGMFWDEFVAQYVGDATGAKAYMERERNYDYTLAKQVDAVASDVDWVASGAVTGVKNQGQCGSCWSFSTTGALEGAFEIAGNTLTSLSEQNLVDCDTTDSGCNGGLMDNAFKWIQSNGGICSEADYAYTAAKGTCKTTCDKVATLSGHTDVPSGDEDALKTAVAIGPVSIAIEADKSVFQSYSSGILDSSACGTNLDHGVLVVGYGTDDGSDYWKVKNSWGTTWGESGYVRIARGSNICGIASEPSYPTGAAKPSGVADAETHYGDPNVGCEADELKVQIQGLAGEICSPSCTAAACPTDVPAGVTAKPQCALSDAASGKKYCALMCSPSTDEASLRAGDAQCGDKASCKAISGLGICTYDSR</sequence>
<reference evidence="7 8" key="1">
    <citation type="submission" date="2024-03" db="EMBL/GenBank/DDBJ databases">
        <title>Aureococcus anophagefferens CCMP1851 and Kratosvirus quantuckense: Draft genome of a second virus-susceptible host strain in the model system.</title>
        <authorList>
            <person name="Chase E."/>
            <person name="Truchon A.R."/>
            <person name="Schepens W."/>
            <person name="Wilhelm S.W."/>
        </authorList>
    </citation>
    <scope>NUCLEOTIDE SEQUENCE [LARGE SCALE GENOMIC DNA]</scope>
    <source>
        <strain evidence="7 8">CCMP1851</strain>
    </source>
</reference>
<evidence type="ECO:0000313" key="8">
    <source>
        <dbReference type="Proteomes" id="UP001363151"/>
    </source>
</evidence>
<evidence type="ECO:0000256" key="2">
    <source>
        <dbReference type="ARBA" id="ARBA00023145"/>
    </source>
</evidence>
<dbReference type="Proteomes" id="UP001363151">
    <property type="component" value="Unassembled WGS sequence"/>
</dbReference>
<dbReference type="InterPro" id="IPR039417">
    <property type="entry name" value="Peptidase_C1A_papain-like"/>
</dbReference>
<dbReference type="Pfam" id="PF00112">
    <property type="entry name" value="Peptidase_C1"/>
    <property type="match status" value="1"/>
</dbReference>
<evidence type="ECO:0000259" key="5">
    <source>
        <dbReference type="SMART" id="SM00645"/>
    </source>
</evidence>
<comment type="caution">
    <text evidence="7">The sequence shown here is derived from an EMBL/GenBank/DDBJ whole genome shotgun (WGS) entry which is preliminary data.</text>
</comment>
<keyword evidence="3" id="KW-1015">Disulfide bond</keyword>
<feature type="domain" description="Cathepsin propeptide inhibitor" evidence="6">
    <location>
        <begin position="35"/>
        <end position="91"/>
    </location>
</feature>
<keyword evidence="2" id="KW-0865">Zymogen</keyword>
<accession>A0ABR1G147</accession>
<dbReference type="Gene3D" id="3.90.70.10">
    <property type="entry name" value="Cysteine proteinases"/>
    <property type="match status" value="1"/>
</dbReference>
<organism evidence="7 8">
    <name type="scientific">Aureococcus anophagefferens</name>
    <name type="common">Harmful bloom alga</name>
    <dbReference type="NCBI Taxonomy" id="44056"/>
    <lineage>
        <taxon>Eukaryota</taxon>
        <taxon>Sar</taxon>
        <taxon>Stramenopiles</taxon>
        <taxon>Ochrophyta</taxon>
        <taxon>Pelagophyceae</taxon>
        <taxon>Pelagomonadales</taxon>
        <taxon>Pelagomonadaceae</taxon>
        <taxon>Aureococcus</taxon>
    </lineage>
</organism>